<feature type="coiled-coil region" evidence="1">
    <location>
        <begin position="92"/>
        <end position="119"/>
    </location>
</feature>
<dbReference type="AlphaFoldDB" id="S9P921"/>
<dbReference type="EMBL" id="ANAH02000022">
    <property type="protein sequence ID" value="EPX58767.1"/>
    <property type="molecule type" value="Genomic_DNA"/>
</dbReference>
<name>S9P921_CYSF2</name>
<gene>
    <name evidence="2" type="ORF">D187_003728</name>
</gene>
<evidence type="ECO:0008006" key="4">
    <source>
        <dbReference type="Google" id="ProtNLM"/>
    </source>
</evidence>
<organism evidence="2 3">
    <name type="scientific">Cystobacter fuscus (strain ATCC 25194 / DSM 2262 / NBRC 100088 / M29)</name>
    <dbReference type="NCBI Taxonomy" id="1242864"/>
    <lineage>
        <taxon>Bacteria</taxon>
        <taxon>Pseudomonadati</taxon>
        <taxon>Myxococcota</taxon>
        <taxon>Myxococcia</taxon>
        <taxon>Myxococcales</taxon>
        <taxon>Cystobacterineae</taxon>
        <taxon>Archangiaceae</taxon>
        <taxon>Cystobacter</taxon>
    </lineage>
</organism>
<comment type="caution">
    <text evidence="2">The sequence shown here is derived from an EMBL/GenBank/DDBJ whole genome shotgun (WGS) entry which is preliminary data.</text>
</comment>
<evidence type="ECO:0000313" key="3">
    <source>
        <dbReference type="Proteomes" id="UP000011682"/>
    </source>
</evidence>
<keyword evidence="3" id="KW-1185">Reference proteome</keyword>
<protein>
    <recommendedName>
        <fullName evidence="4">Peptidase C58 YopT-type domain-containing protein</fullName>
    </recommendedName>
</protein>
<dbReference type="Gene3D" id="3.90.70.20">
    <property type="match status" value="1"/>
</dbReference>
<dbReference type="Proteomes" id="UP000011682">
    <property type="component" value="Unassembled WGS sequence"/>
</dbReference>
<keyword evidence="1" id="KW-0175">Coiled coil</keyword>
<proteinExistence type="predicted"/>
<evidence type="ECO:0000256" key="1">
    <source>
        <dbReference type="SAM" id="Coils"/>
    </source>
</evidence>
<sequence length="224" mass="25066">MTEEWIKQGARNSSMDQASAAFTQSLHHGMPQLIDRQERFNGRMDALRNEMLQNKAESEQHMQDLQELTPHIQAMQAGRLSPKKANQVRKWVDQLESDMQATQQKVANTGARLAEAEKNEAARLGGRLPHTQMVSNKNITHDFAHDLDAATQRPGFYSLSVHSKDGGPGHVMGIEVGPHGCKFMDPNTGEFVMKDRKAMLNVATDHIASLYMNSNDRFSVSHFG</sequence>
<evidence type="ECO:0000313" key="2">
    <source>
        <dbReference type="EMBL" id="EPX58767.1"/>
    </source>
</evidence>
<reference evidence="2" key="1">
    <citation type="submission" date="2013-05" db="EMBL/GenBank/DDBJ databases">
        <title>Genome assembly of Cystobacter fuscus DSM 2262.</title>
        <authorList>
            <person name="Sharma G."/>
            <person name="Khatri I."/>
            <person name="Kaur C."/>
            <person name="Mayilraj S."/>
            <person name="Subramanian S."/>
        </authorList>
    </citation>
    <scope>NUCLEOTIDE SEQUENCE [LARGE SCALE GENOMIC DNA]</scope>
    <source>
        <strain evidence="2">DSM 2262</strain>
    </source>
</reference>
<accession>S9P921</accession>